<dbReference type="OrthoDB" id="70757at2759"/>
<feature type="region of interest" description="Disordered" evidence="1">
    <location>
        <begin position="38"/>
        <end position="67"/>
    </location>
</feature>
<proteinExistence type="predicted"/>
<comment type="caution">
    <text evidence="2">The sequence shown here is derived from an EMBL/GenBank/DDBJ whole genome shotgun (WGS) entry which is preliminary data.</text>
</comment>
<feature type="region of interest" description="Disordered" evidence="1">
    <location>
        <begin position="129"/>
        <end position="164"/>
    </location>
</feature>
<dbReference type="AlphaFoldDB" id="A0A1V9YL32"/>
<keyword evidence="3" id="KW-1185">Reference proteome</keyword>
<sequence length="277" mass="31597">MVKRIVIDAPGDWVDLARADEDIEGDDQMDNWAWFQVPHDGCRSPEPKRKPSPAVPKLKAGKRSEEDQLKQMIEDLNKKVKDARNSLAPSSSKRLSGQMGRRAAIPSSIPENDAVTADCAWQRKEASNTYLSSRHGSLPKRRKTISGSPPTSPTRPAVRSLSDSSMLPQRVLHKMRSNPPSDQDDCDVQALVKEHNRKLLKSKPMAHPHGKLCQLYEKVTGVKYFELSGKERERSLEVIHSWVRQWEEKTQRDYHDLSVPDRDVAHHEIHMMVLRNH</sequence>
<evidence type="ECO:0000256" key="1">
    <source>
        <dbReference type="SAM" id="MobiDB-lite"/>
    </source>
</evidence>
<feature type="region of interest" description="Disordered" evidence="1">
    <location>
        <begin position="79"/>
        <end position="113"/>
    </location>
</feature>
<evidence type="ECO:0000313" key="3">
    <source>
        <dbReference type="Proteomes" id="UP000243579"/>
    </source>
</evidence>
<evidence type="ECO:0000313" key="2">
    <source>
        <dbReference type="EMBL" id="OQR86422.1"/>
    </source>
</evidence>
<reference evidence="2 3" key="1">
    <citation type="journal article" date="2014" name="Genome Biol. Evol.">
        <title>The secreted proteins of Achlya hypogyna and Thraustotheca clavata identify the ancestral oomycete secretome and reveal gene acquisitions by horizontal gene transfer.</title>
        <authorList>
            <person name="Misner I."/>
            <person name="Blouin N."/>
            <person name="Leonard G."/>
            <person name="Richards T.A."/>
            <person name="Lane C.E."/>
        </authorList>
    </citation>
    <scope>NUCLEOTIDE SEQUENCE [LARGE SCALE GENOMIC DNA]</scope>
    <source>
        <strain evidence="2 3">ATCC 48635</strain>
    </source>
</reference>
<accession>A0A1V9YL32</accession>
<protein>
    <submittedName>
        <fullName evidence="2">Uncharacterized protein</fullName>
    </submittedName>
</protein>
<organism evidence="2 3">
    <name type="scientific">Achlya hypogyna</name>
    <name type="common">Oomycete</name>
    <name type="synonym">Protoachlya hypogyna</name>
    <dbReference type="NCBI Taxonomy" id="1202772"/>
    <lineage>
        <taxon>Eukaryota</taxon>
        <taxon>Sar</taxon>
        <taxon>Stramenopiles</taxon>
        <taxon>Oomycota</taxon>
        <taxon>Saprolegniomycetes</taxon>
        <taxon>Saprolegniales</taxon>
        <taxon>Achlyaceae</taxon>
        <taxon>Achlya</taxon>
    </lineage>
</organism>
<dbReference type="Proteomes" id="UP000243579">
    <property type="component" value="Unassembled WGS sequence"/>
</dbReference>
<gene>
    <name evidence="2" type="ORF">ACHHYP_10558</name>
</gene>
<feature type="compositionally biased region" description="Basic and acidic residues" evidence="1">
    <location>
        <begin position="40"/>
        <end position="49"/>
    </location>
</feature>
<dbReference type="EMBL" id="JNBR01001507">
    <property type="protein sequence ID" value="OQR86422.1"/>
    <property type="molecule type" value="Genomic_DNA"/>
</dbReference>
<name>A0A1V9YL32_ACHHY</name>